<feature type="transmembrane region" description="Helical" evidence="8">
    <location>
        <begin position="124"/>
        <end position="143"/>
    </location>
</feature>
<feature type="transmembrane region" description="Helical" evidence="8">
    <location>
        <begin position="199"/>
        <end position="220"/>
    </location>
</feature>
<feature type="transmembrane region" description="Helical" evidence="8">
    <location>
        <begin position="283"/>
        <end position="301"/>
    </location>
</feature>
<organism evidence="9 10">
    <name type="scientific">Ruegeria halocynthiae</name>
    <dbReference type="NCBI Taxonomy" id="985054"/>
    <lineage>
        <taxon>Bacteria</taxon>
        <taxon>Pseudomonadati</taxon>
        <taxon>Pseudomonadota</taxon>
        <taxon>Alphaproteobacteria</taxon>
        <taxon>Rhodobacterales</taxon>
        <taxon>Roseobacteraceae</taxon>
        <taxon>Ruegeria</taxon>
    </lineage>
</organism>
<sequence length="336" mass="35052">MILRLPFLSLHFSQRAASVGSGLFLALLIAFVASVQLGAFPLSLQQTWSTFSGNSEGVQRMIVIEHRLPRILTAIGAGAAFGMAGSMFQTMLRNPLASPDVIGFNAGASCGALLAMALTGDFVLPGAMTGGIITAIAVSALAWNNGLHPYRLILIGIGASLTLMACADVLMTKLDALTAAEMAKWLVGTLNTRDWDDVFLVWTGLALLTPLVIWLQFPLSRICMADDIATGLGLTLSPMRMLITATAVALVALAVSVAGPLPFVAFVSGPIARRLVRGGSPAVLHSAVVGAIVTLLADIAARSVPIAQLPAGVFTAIIGAPVLMWLLLVQFRKGTL</sequence>
<evidence type="ECO:0000256" key="1">
    <source>
        <dbReference type="ARBA" id="ARBA00004651"/>
    </source>
</evidence>
<feature type="transmembrane region" description="Helical" evidence="8">
    <location>
        <begin position="313"/>
        <end position="331"/>
    </location>
</feature>
<evidence type="ECO:0000256" key="4">
    <source>
        <dbReference type="ARBA" id="ARBA00022475"/>
    </source>
</evidence>
<dbReference type="Pfam" id="PF01032">
    <property type="entry name" value="FecCD"/>
    <property type="match status" value="1"/>
</dbReference>
<comment type="subcellular location">
    <subcellularLocation>
        <location evidence="1">Cell membrane</location>
        <topology evidence="1">Multi-pass membrane protein</topology>
    </subcellularLocation>
</comment>
<feature type="transmembrane region" description="Helical" evidence="8">
    <location>
        <begin position="150"/>
        <end position="171"/>
    </location>
</feature>
<dbReference type="AlphaFoldDB" id="A0A1H2XZE4"/>
<feature type="transmembrane region" description="Helical" evidence="8">
    <location>
        <begin position="71"/>
        <end position="89"/>
    </location>
</feature>
<gene>
    <name evidence="9" type="ORF">SAMN05444358_10296</name>
</gene>
<evidence type="ECO:0000313" key="10">
    <source>
        <dbReference type="Proteomes" id="UP000183400"/>
    </source>
</evidence>
<keyword evidence="3" id="KW-0813">Transport</keyword>
<dbReference type="OrthoDB" id="9811975at2"/>
<dbReference type="Gene3D" id="1.10.3470.10">
    <property type="entry name" value="ABC transporter involved in vitamin B12 uptake, BtuC"/>
    <property type="match status" value="1"/>
</dbReference>
<dbReference type="EMBL" id="FNNP01000002">
    <property type="protein sequence ID" value="SDW97794.1"/>
    <property type="molecule type" value="Genomic_DNA"/>
</dbReference>
<dbReference type="STRING" id="985054.SAMN05444358_10296"/>
<keyword evidence="4" id="KW-1003">Cell membrane</keyword>
<comment type="similarity">
    <text evidence="2">Belongs to the binding-protein-dependent transport system permease family. FecCD subfamily.</text>
</comment>
<dbReference type="Proteomes" id="UP000183400">
    <property type="component" value="Unassembled WGS sequence"/>
</dbReference>
<feature type="transmembrane region" description="Helical" evidence="8">
    <location>
        <begin position="101"/>
        <end position="118"/>
    </location>
</feature>
<accession>A0A1H2XZE4</accession>
<feature type="transmembrane region" description="Helical" evidence="8">
    <location>
        <begin position="241"/>
        <end position="263"/>
    </location>
</feature>
<evidence type="ECO:0000256" key="3">
    <source>
        <dbReference type="ARBA" id="ARBA00022448"/>
    </source>
</evidence>
<name>A0A1H2XZE4_9RHOB</name>
<dbReference type="SUPFAM" id="SSF81345">
    <property type="entry name" value="ABC transporter involved in vitamin B12 uptake, BtuC"/>
    <property type="match status" value="1"/>
</dbReference>
<evidence type="ECO:0000256" key="7">
    <source>
        <dbReference type="ARBA" id="ARBA00023136"/>
    </source>
</evidence>
<evidence type="ECO:0000256" key="5">
    <source>
        <dbReference type="ARBA" id="ARBA00022692"/>
    </source>
</evidence>
<dbReference type="PANTHER" id="PTHR30472:SF24">
    <property type="entry name" value="FERRIC ENTEROBACTIN TRANSPORT SYSTEM PERMEASE PROTEIN FEPG"/>
    <property type="match status" value="1"/>
</dbReference>
<evidence type="ECO:0000256" key="2">
    <source>
        <dbReference type="ARBA" id="ARBA00007935"/>
    </source>
</evidence>
<keyword evidence="10" id="KW-1185">Reference proteome</keyword>
<reference evidence="10" key="1">
    <citation type="submission" date="2016-10" db="EMBL/GenBank/DDBJ databases">
        <authorList>
            <person name="Varghese N."/>
            <person name="Submissions S."/>
        </authorList>
    </citation>
    <scope>NUCLEOTIDE SEQUENCE [LARGE SCALE GENOMIC DNA]</scope>
    <source>
        <strain evidence="10">DSM 27839</strain>
    </source>
</reference>
<dbReference type="GO" id="GO:0033214">
    <property type="term" value="P:siderophore-iron import into cell"/>
    <property type="evidence" value="ECO:0007669"/>
    <property type="project" value="TreeGrafter"/>
</dbReference>
<evidence type="ECO:0000256" key="6">
    <source>
        <dbReference type="ARBA" id="ARBA00022989"/>
    </source>
</evidence>
<dbReference type="CDD" id="cd06550">
    <property type="entry name" value="TM_ABC_iron-siderophores_like"/>
    <property type="match status" value="1"/>
</dbReference>
<keyword evidence="6 8" id="KW-1133">Transmembrane helix</keyword>
<dbReference type="InterPro" id="IPR000522">
    <property type="entry name" value="ABC_transptr_permease_BtuC"/>
</dbReference>
<dbReference type="RefSeq" id="WP_074736630.1">
    <property type="nucleotide sequence ID" value="NZ_FNNP01000002.1"/>
</dbReference>
<dbReference type="GO" id="GO:0005886">
    <property type="term" value="C:plasma membrane"/>
    <property type="evidence" value="ECO:0007669"/>
    <property type="project" value="UniProtKB-SubCell"/>
</dbReference>
<dbReference type="GO" id="GO:0022857">
    <property type="term" value="F:transmembrane transporter activity"/>
    <property type="evidence" value="ECO:0007669"/>
    <property type="project" value="InterPro"/>
</dbReference>
<evidence type="ECO:0000313" key="9">
    <source>
        <dbReference type="EMBL" id="SDW97794.1"/>
    </source>
</evidence>
<evidence type="ECO:0000256" key="8">
    <source>
        <dbReference type="SAM" id="Phobius"/>
    </source>
</evidence>
<keyword evidence="5 8" id="KW-0812">Transmembrane</keyword>
<proteinExistence type="inferred from homology"/>
<feature type="transmembrane region" description="Helical" evidence="8">
    <location>
        <begin position="21"/>
        <end position="42"/>
    </location>
</feature>
<protein>
    <submittedName>
        <fullName evidence="9">Iron complex transport system permease protein</fullName>
    </submittedName>
</protein>
<keyword evidence="7 8" id="KW-0472">Membrane</keyword>
<dbReference type="InterPro" id="IPR037294">
    <property type="entry name" value="ABC_BtuC-like"/>
</dbReference>
<dbReference type="PANTHER" id="PTHR30472">
    <property type="entry name" value="FERRIC ENTEROBACTIN TRANSPORT SYSTEM PERMEASE PROTEIN"/>
    <property type="match status" value="1"/>
</dbReference>